<dbReference type="SUPFAM" id="SSF53474">
    <property type="entry name" value="alpha/beta-Hydrolases"/>
    <property type="match status" value="1"/>
</dbReference>
<keyword evidence="2" id="KW-0378">Hydrolase</keyword>
<dbReference type="PANTHER" id="PTHR17630:SF105">
    <property type="entry name" value="DIENELACTONE HYDROLASE FAMILY PROTEIN (AFU_ORTHOLOGUE AFUA_4G08790)"/>
    <property type="match status" value="1"/>
</dbReference>
<dbReference type="InterPro" id="IPR002925">
    <property type="entry name" value="Dienelactn_hydro"/>
</dbReference>
<name>A0A6A6H1Y5_VIRVR</name>
<dbReference type="AlphaFoldDB" id="A0A6A6H1Y5"/>
<accession>A0A6A6H1Y5</accession>
<evidence type="ECO:0000259" key="1">
    <source>
        <dbReference type="Pfam" id="PF01738"/>
    </source>
</evidence>
<dbReference type="InterPro" id="IPR029058">
    <property type="entry name" value="AB_hydrolase_fold"/>
</dbReference>
<feature type="domain" description="Dienelactone hydrolase" evidence="1">
    <location>
        <begin position="28"/>
        <end position="275"/>
    </location>
</feature>
<reference evidence="2" key="1">
    <citation type="journal article" date="2020" name="Stud. Mycol.">
        <title>101 Dothideomycetes genomes: a test case for predicting lifestyles and emergence of pathogens.</title>
        <authorList>
            <person name="Haridas S."/>
            <person name="Albert R."/>
            <person name="Binder M."/>
            <person name="Bloem J."/>
            <person name="Labutti K."/>
            <person name="Salamov A."/>
            <person name="Andreopoulos B."/>
            <person name="Baker S."/>
            <person name="Barry K."/>
            <person name="Bills G."/>
            <person name="Bluhm B."/>
            <person name="Cannon C."/>
            <person name="Castanera R."/>
            <person name="Culley D."/>
            <person name="Daum C."/>
            <person name="Ezra D."/>
            <person name="Gonzalez J."/>
            <person name="Henrissat B."/>
            <person name="Kuo A."/>
            <person name="Liang C."/>
            <person name="Lipzen A."/>
            <person name="Lutzoni F."/>
            <person name="Magnuson J."/>
            <person name="Mondo S."/>
            <person name="Nolan M."/>
            <person name="Ohm R."/>
            <person name="Pangilinan J."/>
            <person name="Park H.-J."/>
            <person name="Ramirez L."/>
            <person name="Alfaro M."/>
            <person name="Sun H."/>
            <person name="Tritt A."/>
            <person name="Yoshinaga Y."/>
            <person name="Zwiers L.-H."/>
            <person name="Turgeon B."/>
            <person name="Goodwin S."/>
            <person name="Spatafora J."/>
            <person name="Crous P."/>
            <person name="Grigoriev I."/>
        </authorList>
    </citation>
    <scope>NUCLEOTIDE SEQUENCE</scope>
    <source>
        <strain evidence="2">Tuck. ex Michener</strain>
    </source>
</reference>
<sequence length="282" mass="30989">MANTCCASGTIHIRTQPTGQVTQLHGYDCYIASPPNDTTTKGIIVFLPDAFGWTFPNNRLLCDAYARAGFLTYLPDVMDGRAVPPHVVKVGAILEGDSSIFTKIPAMMKLLWNFVPFFISCRVSVCKPRVWEFLEKVRASEEADGKGVGVAGFCWGGKYTFLLCGPEGKGKDGKWLVDAGYTAHPSNLSLPVDAENVQLPLSVAAAEHDLALSKEKTEEIRRILEKKTERAEPSCEMEDYPGAHHGFAIRGDEGEEAMARMDRAKDQAINWFAKVFSRDAPA</sequence>
<dbReference type="Proteomes" id="UP000800092">
    <property type="component" value="Unassembled WGS sequence"/>
</dbReference>
<evidence type="ECO:0000313" key="2">
    <source>
        <dbReference type="EMBL" id="KAF2231720.1"/>
    </source>
</evidence>
<protein>
    <submittedName>
        <fullName evidence="2">Dienelactone hydrolase family protein</fullName>
    </submittedName>
</protein>
<gene>
    <name evidence="2" type="ORF">EV356DRAFT_518272</name>
</gene>
<dbReference type="OrthoDB" id="17560at2759"/>
<dbReference type="Pfam" id="PF01738">
    <property type="entry name" value="DLH"/>
    <property type="match status" value="1"/>
</dbReference>
<proteinExistence type="predicted"/>
<dbReference type="GO" id="GO:0016787">
    <property type="term" value="F:hydrolase activity"/>
    <property type="evidence" value="ECO:0007669"/>
    <property type="project" value="UniProtKB-KW"/>
</dbReference>
<organism evidence="2 3">
    <name type="scientific">Viridothelium virens</name>
    <name type="common">Speckled blister lichen</name>
    <name type="synonym">Trypethelium virens</name>
    <dbReference type="NCBI Taxonomy" id="1048519"/>
    <lineage>
        <taxon>Eukaryota</taxon>
        <taxon>Fungi</taxon>
        <taxon>Dikarya</taxon>
        <taxon>Ascomycota</taxon>
        <taxon>Pezizomycotina</taxon>
        <taxon>Dothideomycetes</taxon>
        <taxon>Dothideomycetes incertae sedis</taxon>
        <taxon>Trypetheliales</taxon>
        <taxon>Trypetheliaceae</taxon>
        <taxon>Viridothelium</taxon>
    </lineage>
</organism>
<dbReference type="Gene3D" id="3.40.50.1820">
    <property type="entry name" value="alpha/beta hydrolase"/>
    <property type="match status" value="1"/>
</dbReference>
<dbReference type="EMBL" id="ML991823">
    <property type="protein sequence ID" value="KAF2231720.1"/>
    <property type="molecule type" value="Genomic_DNA"/>
</dbReference>
<keyword evidence="3" id="KW-1185">Reference proteome</keyword>
<evidence type="ECO:0000313" key="3">
    <source>
        <dbReference type="Proteomes" id="UP000800092"/>
    </source>
</evidence>
<dbReference type="PANTHER" id="PTHR17630">
    <property type="entry name" value="DIENELACTONE HYDROLASE"/>
    <property type="match status" value="1"/>
</dbReference>